<gene>
    <name evidence="1" type="ORF">C8N25_1337</name>
</gene>
<evidence type="ECO:0000313" key="1">
    <source>
        <dbReference type="EMBL" id="REG78474.1"/>
    </source>
</evidence>
<proteinExistence type="predicted"/>
<reference evidence="1 2" key="1">
    <citation type="submission" date="2018-08" db="EMBL/GenBank/DDBJ databases">
        <title>Genomic Encyclopedia of Archaeal and Bacterial Type Strains, Phase II (KMG-II): from individual species to whole genera.</title>
        <authorList>
            <person name="Goeker M."/>
        </authorList>
    </citation>
    <scope>NUCLEOTIDE SEQUENCE [LARGE SCALE GENOMIC DNA]</scope>
    <source>
        <strain evidence="1 2">DSM 15986</strain>
    </source>
</reference>
<dbReference type="PROSITE" id="PS51257">
    <property type="entry name" value="PROKAR_LIPOPROTEIN"/>
    <property type="match status" value="1"/>
</dbReference>
<name>A0A3E0D7E9_9BACT</name>
<evidence type="ECO:0000313" key="2">
    <source>
        <dbReference type="Proteomes" id="UP000256405"/>
    </source>
</evidence>
<dbReference type="EMBL" id="QUNF01000033">
    <property type="protein sequence ID" value="REG78474.1"/>
    <property type="molecule type" value="Genomic_DNA"/>
</dbReference>
<dbReference type="Pfam" id="PF17170">
    <property type="entry name" value="DUF5128"/>
    <property type="match status" value="1"/>
</dbReference>
<organism evidence="1 2">
    <name type="scientific">Algoriphagus antarcticus</name>
    <dbReference type="NCBI Taxonomy" id="238540"/>
    <lineage>
        <taxon>Bacteria</taxon>
        <taxon>Pseudomonadati</taxon>
        <taxon>Bacteroidota</taxon>
        <taxon>Cytophagia</taxon>
        <taxon>Cytophagales</taxon>
        <taxon>Cyclobacteriaceae</taxon>
        <taxon>Algoriphagus</taxon>
    </lineage>
</organism>
<sequence length="382" mass="45073">MKYIYIITLFSITLSCTEPTTKTEAEDVELINFRVNRDLKLSEFIDSIEYNILPKEIKYGYFDKILLTENNFIIADFEMSMNIYILDKQFNLISIINKYGEGPGEYQWIENINYNIERETIEVLTNKDILRYSISGAFIESIKLPFSFGNFSSISRDKYIIYNNNLTTDYPESTYMFAIWDSKTNNLEPLVKHIKNDLVSSHLDRSNIFRYEDEVFASHIFLDTLYKINTNKKISKFHININNQNLPYEYVKFDTESGHESILDKSEVMSNYAFHYPKLMANKEFLIDGYIKNNTIYFYLLNRINRDIFTGINIINDIDGGLNYLNPRILDNSNNIYTFHEYEELKEKANINIDKKLIFNEYIKSLGPETGFVVAKYHIKNL</sequence>
<comment type="caution">
    <text evidence="1">The sequence shown here is derived from an EMBL/GenBank/DDBJ whole genome shotgun (WGS) entry which is preliminary data.</text>
</comment>
<dbReference type="OrthoDB" id="1050076at2"/>
<dbReference type="RefSeq" id="WP_086541034.1">
    <property type="nucleotide sequence ID" value="NZ_MSSW01000017.1"/>
</dbReference>
<dbReference type="AlphaFoldDB" id="A0A3E0D7E9"/>
<keyword evidence="2" id="KW-1185">Reference proteome</keyword>
<protein>
    <submittedName>
        <fullName evidence="1">6-bladed beta-propeller protein</fullName>
    </submittedName>
</protein>
<accession>A0A3E0D7E9</accession>
<dbReference type="Proteomes" id="UP000256405">
    <property type="component" value="Unassembled WGS sequence"/>
</dbReference>